<evidence type="ECO:0000259" key="2">
    <source>
        <dbReference type="PROSITE" id="PS50035"/>
    </source>
</evidence>
<evidence type="ECO:0000256" key="1">
    <source>
        <dbReference type="SAM" id="MobiDB-lite"/>
    </source>
</evidence>
<evidence type="ECO:0000313" key="4">
    <source>
        <dbReference type="Proteomes" id="UP000238348"/>
    </source>
</evidence>
<dbReference type="CDD" id="cd09159">
    <property type="entry name" value="PLDc_ybhO_like_2"/>
    <property type="match status" value="1"/>
</dbReference>
<feature type="region of interest" description="Disordered" evidence="1">
    <location>
        <begin position="23"/>
        <end position="56"/>
    </location>
</feature>
<dbReference type="Gene3D" id="3.30.870.10">
    <property type="entry name" value="Endonuclease Chain A"/>
    <property type="match status" value="2"/>
</dbReference>
<sequence>MPAGARLLPLIVHTGAMLPGDRRLLSPVGDGGSAPLSGDPSASDAAASSGDAARPVSPVATAQHALTLLPGMESVLGSIFRDVERAERRVDIETYIYRDDMLGRSFGEMMERAAARGVRTRLLYDPLGSQETDAPFFDDLRRRGVEVRAYRPMAVALGEGGLLPRDHSRVIVIDEVAYTGGAAWGDEWLPQRRGGEGWHDVCLRVDGPCVADFAFLFEQRWREADGEPGRLLDYATGRKYPDLELIADTPDDNARVYARHREAIRRSKERVWIENAYFFPPAGMLKDLVDAARRGVDVQIILPGETDLPIIKRAARAEYATWIDRGFKLHEYDRAVLHSKFALVDRDWCTIGTFNANPSSLSAVNEVNLFVFDPAFVARVADMFARDRAASRPITRGALAARPLLDKGVDWLAHGALSLLDKLVKTSPD</sequence>
<keyword evidence="3" id="KW-0808">Transferase</keyword>
<dbReference type="InterPro" id="IPR001736">
    <property type="entry name" value="PLipase_D/transphosphatidylase"/>
</dbReference>
<dbReference type="Pfam" id="PF13091">
    <property type="entry name" value="PLDc_2"/>
    <property type="match status" value="2"/>
</dbReference>
<dbReference type="PROSITE" id="PS50035">
    <property type="entry name" value="PLD"/>
    <property type="match status" value="1"/>
</dbReference>
<organism evidence="3 4">
    <name type="scientific">Sorangium cellulosum</name>
    <name type="common">Polyangium cellulosum</name>
    <dbReference type="NCBI Taxonomy" id="56"/>
    <lineage>
        <taxon>Bacteria</taxon>
        <taxon>Pseudomonadati</taxon>
        <taxon>Myxococcota</taxon>
        <taxon>Polyangia</taxon>
        <taxon>Polyangiales</taxon>
        <taxon>Polyangiaceae</taxon>
        <taxon>Sorangium</taxon>
    </lineage>
</organism>
<name>A0A2L0FC18_SORCE</name>
<dbReference type="GO" id="GO:0032049">
    <property type="term" value="P:cardiolipin biosynthetic process"/>
    <property type="evidence" value="ECO:0007669"/>
    <property type="project" value="UniProtKB-ARBA"/>
</dbReference>
<dbReference type="SMART" id="SM00155">
    <property type="entry name" value="PLDc"/>
    <property type="match status" value="2"/>
</dbReference>
<dbReference type="EMBL" id="CP012673">
    <property type="protein sequence ID" value="AUX49104.1"/>
    <property type="molecule type" value="Genomic_DNA"/>
</dbReference>
<feature type="compositionally biased region" description="Low complexity" evidence="1">
    <location>
        <begin position="33"/>
        <end position="53"/>
    </location>
</feature>
<dbReference type="GO" id="GO:0030572">
    <property type="term" value="F:phosphatidyltransferase activity"/>
    <property type="evidence" value="ECO:0007669"/>
    <property type="project" value="UniProtKB-ARBA"/>
</dbReference>
<evidence type="ECO:0000313" key="3">
    <source>
        <dbReference type="EMBL" id="AUX49104.1"/>
    </source>
</evidence>
<dbReference type="PANTHER" id="PTHR21248:SF22">
    <property type="entry name" value="PHOSPHOLIPASE D"/>
    <property type="match status" value="1"/>
</dbReference>
<dbReference type="PANTHER" id="PTHR21248">
    <property type="entry name" value="CARDIOLIPIN SYNTHASE"/>
    <property type="match status" value="1"/>
</dbReference>
<feature type="domain" description="PLD phosphodiesterase" evidence="2">
    <location>
        <begin position="333"/>
        <end position="360"/>
    </location>
</feature>
<dbReference type="Proteomes" id="UP000238348">
    <property type="component" value="Chromosome"/>
</dbReference>
<reference evidence="3 4" key="1">
    <citation type="submission" date="2015-09" db="EMBL/GenBank/DDBJ databases">
        <title>Sorangium comparison.</title>
        <authorList>
            <person name="Zaburannyi N."/>
            <person name="Bunk B."/>
            <person name="Overmann J."/>
            <person name="Mueller R."/>
        </authorList>
    </citation>
    <scope>NUCLEOTIDE SEQUENCE [LARGE SCALE GENOMIC DNA]</scope>
    <source>
        <strain evidence="3 4">So ce26</strain>
    </source>
</reference>
<dbReference type="InterPro" id="IPR025202">
    <property type="entry name" value="PLD-like_dom"/>
</dbReference>
<dbReference type="CDD" id="cd09110">
    <property type="entry name" value="PLDc_CLS_1"/>
    <property type="match status" value="1"/>
</dbReference>
<accession>A0A2L0FC18</accession>
<dbReference type="EC" id="2.7.8.-" evidence="3"/>
<gene>
    <name evidence="3" type="primary">cls</name>
    <name evidence="3" type="ORF">SOCE26_106490</name>
</gene>
<dbReference type="SUPFAM" id="SSF56024">
    <property type="entry name" value="Phospholipase D/nuclease"/>
    <property type="match status" value="2"/>
</dbReference>
<dbReference type="AlphaFoldDB" id="A0A2L0FC18"/>
<protein>
    <submittedName>
        <fullName evidence="3">Cardiolipin synthetase</fullName>
        <ecNumber evidence="3">2.7.8.-</ecNumber>
    </submittedName>
</protein>
<proteinExistence type="predicted"/>